<dbReference type="GO" id="GO:0009117">
    <property type="term" value="P:nucleotide metabolic process"/>
    <property type="evidence" value="ECO:0007669"/>
    <property type="project" value="TreeGrafter"/>
</dbReference>
<evidence type="ECO:0000259" key="2">
    <source>
        <dbReference type="PROSITE" id="PS51084"/>
    </source>
</evidence>
<accession>A0A5B1M382</accession>
<comment type="caution">
    <text evidence="3">The sequence shown here is derived from an EMBL/GenBank/DDBJ whole genome shotgun (WGS) entry which is preliminary data.</text>
</comment>
<dbReference type="AlphaFoldDB" id="A0A5B1M382"/>
<evidence type="ECO:0000313" key="4">
    <source>
        <dbReference type="Proteomes" id="UP000324351"/>
    </source>
</evidence>
<dbReference type="Gene3D" id="3.30.428.10">
    <property type="entry name" value="HIT-like"/>
    <property type="match status" value="1"/>
</dbReference>
<name>A0A5B1M382_9ACTN</name>
<evidence type="ECO:0000256" key="1">
    <source>
        <dbReference type="PROSITE-ProRule" id="PRU00464"/>
    </source>
</evidence>
<feature type="short sequence motif" description="Histidine triad motif" evidence="1">
    <location>
        <begin position="99"/>
        <end position="103"/>
    </location>
</feature>
<reference evidence="3 4" key="1">
    <citation type="submission" date="2019-09" db="EMBL/GenBank/DDBJ databases">
        <title>Nocardioides panacisoli sp. nov., isolated from the soil of a ginseng field.</title>
        <authorList>
            <person name="Cho C."/>
        </authorList>
    </citation>
    <scope>NUCLEOTIDE SEQUENCE [LARGE SCALE GENOMIC DNA]</scope>
    <source>
        <strain evidence="3 4">BN140041</strain>
    </source>
</reference>
<dbReference type="InterPro" id="IPR011146">
    <property type="entry name" value="HIT-like"/>
</dbReference>
<dbReference type="InterPro" id="IPR001310">
    <property type="entry name" value="Histidine_triad_HIT"/>
</dbReference>
<dbReference type="RefSeq" id="WP_149749602.1">
    <property type="nucleotide sequence ID" value="NZ_VUJW01000003.1"/>
</dbReference>
<dbReference type="GO" id="GO:0003824">
    <property type="term" value="F:catalytic activity"/>
    <property type="evidence" value="ECO:0007669"/>
    <property type="project" value="InterPro"/>
</dbReference>
<gene>
    <name evidence="3" type="ORF">F0U47_06955</name>
</gene>
<dbReference type="PROSITE" id="PS51084">
    <property type="entry name" value="HIT_2"/>
    <property type="match status" value="1"/>
</dbReference>
<dbReference type="PANTHER" id="PTHR46648:SF1">
    <property type="entry name" value="ADENOSINE 5'-MONOPHOSPHORAMIDASE HNT1"/>
    <property type="match status" value="1"/>
</dbReference>
<dbReference type="PANTHER" id="PTHR46648">
    <property type="entry name" value="HIT FAMILY PROTEIN 1"/>
    <property type="match status" value="1"/>
</dbReference>
<proteinExistence type="predicted"/>
<keyword evidence="4" id="KW-1185">Reference proteome</keyword>
<dbReference type="Proteomes" id="UP000324351">
    <property type="component" value="Unassembled WGS sequence"/>
</dbReference>
<reference evidence="3 4" key="2">
    <citation type="submission" date="2019-09" db="EMBL/GenBank/DDBJ databases">
        <authorList>
            <person name="Jin C."/>
        </authorList>
    </citation>
    <scope>NUCLEOTIDE SEQUENCE [LARGE SCALE GENOMIC DNA]</scope>
    <source>
        <strain evidence="3 4">BN140041</strain>
    </source>
</reference>
<dbReference type="SUPFAM" id="SSF54197">
    <property type="entry name" value="HIT-like"/>
    <property type="match status" value="1"/>
</dbReference>
<organism evidence="3 4">
    <name type="scientific">Nocardioides antri</name>
    <dbReference type="NCBI Taxonomy" id="2607659"/>
    <lineage>
        <taxon>Bacteria</taxon>
        <taxon>Bacillati</taxon>
        <taxon>Actinomycetota</taxon>
        <taxon>Actinomycetes</taxon>
        <taxon>Propionibacteriales</taxon>
        <taxon>Nocardioidaceae</taxon>
        <taxon>Nocardioides</taxon>
    </lineage>
</organism>
<dbReference type="InterPro" id="IPR036265">
    <property type="entry name" value="HIT-like_sf"/>
</dbReference>
<dbReference type="EMBL" id="VUJW01000003">
    <property type="protein sequence ID" value="KAA1427234.1"/>
    <property type="molecule type" value="Genomic_DNA"/>
</dbReference>
<evidence type="ECO:0000313" key="3">
    <source>
        <dbReference type="EMBL" id="KAA1427234.1"/>
    </source>
</evidence>
<sequence length="146" mass="16361">MTDPACPICAGHRGEGDLVAPVVWRDELVWVKHLVNRPMPVTLGHLIVETDRHAPFVDSLTDEESAAVGRAVRDAARALRSELDIDAVHAMVINTRLEHFHEHVVVRHRGTPDDYSWHQVDEWSDAPTGGPSEVASLCKRLARHFR</sequence>
<feature type="domain" description="HIT" evidence="2">
    <location>
        <begin position="40"/>
        <end position="117"/>
    </location>
</feature>
<protein>
    <submittedName>
        <fullName evidence="3">Histidine triad (HIT) protein</fullName>
    </submittedName>
</protein>